<dbReference type="EMBL" id="KQ415978">
    <property type="protein sequence ID" value="KOF99353.1"/>
    <property type="molecule type" value="Genomic_DNA"/>
</dbReference>
<sequence>MLKGYDSYLFHIYNTNMIIVIKGLNIFQVCNGYMLYCFKCEQILSRGCQSKLLEK</sequence>
<organism evidence="1">
    <name type="scientific">Octopus bimaculoides</name>
    <name type="common">California two-spotted octopus</name>
    <dbReference type="NCBI Taxonomy" id="37653"/>
    <lineage>
        <taxon>Eukaryota</taxon>
        <taxon>Metazoa</taxon>
        <taxon>Spiralia</taxon>
        <taxon>Lophotrochozoa</taxon>
        <taxon>Mollusca</taxon>
        <taxon>Cephalopoda</taxon>
        <taxon>Coleoidea</taxon>
        <taxon>Octopodiformes</taxon>
        <taxon>Octopoda</taxon>
        <taxon>Incirrata</taxon>
        <taxon>Octopodidae</taxon>
        <taxon>Octopus</taxon>
    </lineage>
</organism>
<proteinExistence type="predicted"/>
<dbReference type="AlphaFoldDB" id="A0A0L8ICW6"/>
<name>A0A0L8ICW6_OCTBM</name>
<accession>A0A0L8ICW6</accession>
<protein>
    <submittedName>
        <fullName evidence="1">Uncharacterized protein</fullName>
    </submittedName>
</protein>
<gene>
    <name evidence="1" type="ORF">OCBIM_22017550mg</name>
</gene>
<evidence type="ECO:0000313" key="1">
    <source>
        <dbReference type="EMBL" id="KOF99353.1"/>
    </source>
</evidence>
<reference evidence="1" key="1">
    <citation type="submission" date="2015-07" db="EMBL/GenBank/DDBJ databases">
        <title>MeaNS - Measles Nucleotide Surveillance Program.</title>
        <authorList>
            <person name="Tran T."/>
            <person name="Druce J."/>
        </authorList>
    </citation>
    <scope>NUCLEOTIDE SEQUENCE</scope>
    <source>
        <strain evidence="1">UCB-OBI-ISO-001</strain>
        <tissue evidence="1">Gonad</tissue>
    </source>
</reference>